<dbReference type="Proteomes" id="UP000008983">
    <property type="component" value="Unassembled WGS sequence"/>
</dbReference>
<dbReference type="GeneID" id="14904157"/>
<evidence type="ECO:0000256" key="1">
    <source>
        <dbReference type="SAM" id="Coils"/>
    </source>
</evidence>
<sequence length="255" mass="30112">MGERKQTFVLPQSLSSYIQNGIFIRPESPRTKDAMTELGIEMSQFELKNINDFGHDGCSEEIKQLRYDHYMGRLQTDVKAIQEKRKQIIRQQKLKFQANPQLCKSVNQQVNNKQQSVVAQELNYFSRKSLNQNTSINSDYKMDHKQMKQVYNKTIGYIKSTHQSPNTKPVDEIISIEDMNISQLESQLMNEIQKYNKLKEQKQLQKNKTFNQYFVKTQYNGKMDDLKEKFRKMEENVLKLKASTIINQIRNLKNI</sequence>
<name>G0R372_ICHMU</name>
<keyword evidence="3" id="KW-1185">Reference proteome</keyword>
<dbReference type="EMBL" id="GL984293">
    <property type="protein sequence ID" value="EGR28095.1"/>
    <property type="molecule type" value="Genomic_DNA"/>
</dbReference>
<reference evidence="2 3" key="1">
    <citation type="submission" date="2011-07" db="EMBL/GenBank/DDBJ databases">
        <authorList>
            <person name="Coyne R."/>
            <person name="Brami D."/>
            <person name="Johnson J."/>
            <person name="Hostetler J."/>
            <person name="Hannick L."/>
            <person name="Clark T."/>
            <person name="Cassidy-Hanley D."/>
            <person name="Inman J."/>
        </authorList>
    </citation>
    <scope>NUCLEOTIDE SEQUENCE [LARGE SCALE GENOMIC DNA]</scope>
    <source>
        <strain evidence="2 3">G5</strain>
    </source>
</reference>
<dbReference type="InParanoid" id="G0R372"/>
<dbReference type="RefSeq" id="XP_004027440.1">
    <property type="nucleotide sequence ID" value="XM_004027391.1"/>
</dbReference>
<keyword evidence="1" id="KW-0175">Coiled coil</keyword>
<evidence type="ECO:0000313" key="2">
    <source>
        <dbReference type="EMBL" id="EGR28095.1"/>
    </source>
</evidence>
<protein>
    <submittedName>
        <fullName evidence="2">Uncharacterized protein</fullName>
    </submittedName>
</protein>
<organism evidence="2 3">
    <name type="scientific">Ichthyophthirius multifiliis</name>
    <name type="common">White spot disease agent</name>
    <name type="synonym">Ich</name>
    <dbReference type="NCBI Taxonomy" id="5932"/>
    <lineage>
        <taxon>Eukaryota</taxon>
        <taxon>Sar</taxon>
        <taxon>Alveolata</taxon>
        <taxon>Ciliophora</taxon>
        <taxon>Intramacronucleata</taxon>
        <taxon>Oligohymenophorea</taxon>
        <taxon>Hymenostomatida</taxon>
        <taxon>Ophryoglenina</taxon>
        <taxon>Ichthyophthirius</taxon>
    </lineage>
</organism>
<dbReference type="OrthoDB" id="302904at2759"/>
<dbReference type="AlphaFoldDB" id="G0R372"/>
<evidence type="ECO:0000313" key="3">
    <source>
        <dbReference type="Proteomes" id="UP000008983"/>
    </source>
</evidence>
<dbReference type="OMA" id="EIMEVQI"/>
<feature type="coiled-coil region" evidence="1">
    <location>
        <begin position="181"/>
        <end position="243"/>
    </location>
</feature>
<gene>
    <name evidence="2" type="ORF">IMG5_183520</name>
</gene>
<proteinExistence type="predicted"/>
<dbReference type="STRING" id="857967.G0R372"/>
<accession>G0R372</accession>